<organism evidence="1 2">
    <name type="scientific">Paenibacillus validus</name>
    <dbReference type="NCBI Taxonomy" id="44253"/>
    <lineage>
        <taxon>Bacteria</taxon>
        <taxon>Bacillati</taxon>
        <taxon>Bacillota</taxon>
        <taxon>Bacilli</taxon>
        <taxon>Bacillales</taxon>
        <taxon>Paenibacillaceae</taxon>
        <taxon>Paenibacillus</taxon>
    </lineage>
</organism>
<comment type="caution">
    <text evidence="1">The sequence shown here is derived from an EMBL/GenBank/DDBJ whole genome shotgun (WGS) entry which is preliminary data.</text>
</comment>
<sequence length="172" mass="20087">MNQTTPFNIFEQASTDQELQQFRQTVVEGGFTAFRLFLEGFRDMLKRFEDGEIERVNRLLAAARQLFPEPGRFSPSWVDIWNEFEQIAQFKQTVLESIVGDDRAGEWQILIDNPYTNTDLACYPSLTFLEGAYLYAYFRSDLKQNEFIRLQKIQNVIMAFGSERSEPSKKKA</sequence>
<evidence type="ECO:0000313" key="2">
    <source>
        <dbReference type="Proteomes" id="UP000450917"/>
    </source>
</evidence>
<dbReference type="AlphaFoldDB" id="A0A7X2Z7H8"/>
<dbReference type="RefSeq" id="WP_127605871.1">
    <property type="nucleotide sequence ID" value="NZ_JARTHJ010000204.1"/>
</dbReference>
<accession>A0A7X2Z7H8</accession>
<name>A0A7X2Z7H8_9BACL</name>
<dbReference type="EMBL" id="WNZX01000002">
    <property type="protein sequence ID" value="MUG69724.1"/>
    <property type="molecule type" value="Genomic_DNA"/>
</dbReference>
<evidence type="ECO:0000313" key="1">
    <source>
        <dbReference type="EMBL" id="MUG69724.1"/>
    </source>
</evidence>
<proteinExistence type="predicted"/>
<reference evidence="1 2" key="1">
    <citation type="submission" date="2019-11" db="EMBL/GenBank/DDBJ databases">
        <title>Draft genome sequences of five Paenibacillus species of dairy origin.</title>
        <authorList>
            <person name="Olajide A.M."/>
            <person name="Chen S."/>
            <person name="Lapointe G."/>
        </authorList>
    </citation>
    <scope>NUCLEOTIDE SEQUENCE [LARGE SCALE GENOMIC DNA]</scope>
    <source>
        <strain evidence="1 2">2CS3</strain>
    </source>
</reference>
<protein>
    <submittedName>
        <fullName evidence="1">Uncharacterized protein</fullName>
    </submittedName>
</protein>
<keyword evidence="2" id="KW-1185">Reference proteome</keyword>
<dbReference type="Proteomes" id="UP000450917">
    <property type="component" value="Unassembled WGS sequence"/>
</dbReference>
<gene>
    <name evidence="1" type="ORF">GNP93_03425</name>
</gene>